<keyword evidence="3" id="KW-0479">Metal-binding</keyword>
<keyword evidence="4" id="KW-0378">Hydrolase</keyword>
<gene>
    <name evidence="9" type="ORF">JMJ35_010463</name>
</gene>
<dbReference type="PANTHER" id="PTHR11409">
    <property type="entry name" value="ADENOSINE DEAMINASE"/>
    <property type="match status" value="1"/>
</dbReference>
<evidence type="ECO:0000256" key="1">
    <source>
        <dbReference type="ARBA" id="ARBA00001947"/>
    </source>
</evidence>
<comment type="catalytic activity">
    <reaction evidence="7">
        <text>N(6)-methyl-AMP + H2O + H(+) = IMP + methylamine</text>
        <dbReference type="Rhea" id="RHEA:16001"/>
        <dbReference type="ChEBI" id="CHEBI:15377"/>
        <dbReference type="ChEBI" id="CHEBI:15378"/>
        <dbReference type="ChEBI" id="CHEBI:58053"/>
        <dbReference type="ChEBI" id="CHEBI:59338"/>
        <dbReference type="ChEBI" id="CHEBI:144842"/>
    </reaction>
    <physiologicalReaction direction="left-to-right" evidence="7">
        <dbReference type="Rhea" id="RHEA:16002"/>
    </physiologicalReaction>
</comment>
<proteinExistence type="inferred from homology"/>
<reference evidence="9" key="1">
    <citation type="submission" date="2023-03" db="EMBL/GenBank/DDBJ databases">
        <title>Complete genome of Cladonia borealis.</title>
        <authorList>
            <person name="Park H."/>
        </authorList>
    </citation>
    <scope>NUCLEOTIDE SEQUENCE</scope>
    <source>
        <strain evidence="9">ANT050790</strain>
    </source>
</reference>
<dbReference type="InterPro" id="IPR006330">
    <property type="entry name" value="Ado/ade_deaminase"/>
</dbReference>
<keyword evidence="10" id="KW-1185">Reference proteome</keyword>
<name>A0AA39QS15_9LECA</name>
<evidence type="ECO:0000256" key="4">
    <source>
        <dbReference type="ARBA" id="ARBA00022801"/>
    </source>
</evidence>
<organism evidence="9 10">
    <name type="scientific">Cladonia borealis</name>
    <dbReference type="NCBI Taxonomy" id="184061"/>
    <lineage>
        <taxon>Eukaryota</taxon>
        <taxon>Fungi</taxon>
        <taxon>Dikarya</taxon>
        <taxon>Ascomycota</taxon>
        <taxon>Pezizomycotina</taxon>
        <taxon>Lecanoromycetes</taxon>
        <taxon>OSLEUM clade</taxon>
        <taxon>Lecanoromycetidae</taxon>
        <taxon>Lecanorales</taxon>
        <taxon>Lecanorineae</taxon>
        <taxon>Cladoniaceae</taxon>
        <taxon>Cladonia</taxon>
    </lineage>
</organism>
<sequence length="348" mass="38919">MVTDVDADFTKRLPKIELHAHLTGSITPQCLHEIWTQRKLSEPDLALEDPLRVLSKDQRWNIVTFFPVFSQYIYELCSTPASILYSTNAVLQDFKDDGVVYLELRTTPRSSASISKDSYVASILDCIRDFPERAAMPTYLILSIDRRNTAAQAMETVDLAIKYRSRGVVGVELCGDPSKGDVSTFREAFGKAESHDLKIALHFAEISSQGLELELNTLLSYHPDRLGHVIHVPEFIKQEIIGRGIGVELCVSCNVQAQMIEGGVEDHHFGSWKDSSCPIALCTDDVGIFGSTLSNEYLLVAKSFDLKAMDLIRLYERSIEMIFSGEKEKGRLREILVGQEKNLTPASS</sequence>
<keyword evidence="5" id="KW-0862">Zinc</keyword>
<dbReference type="GO" id="GO:0004000">
    <property type="term" value="F:adenosine deaminase activity"/>
    <property type="evidence" value="ECO:0007669"/>
    <property type="project" value="TreeGrafter"/>
</dbReference>
<accession>A0AA39QS15</accession>
<dbReference type="AlphaFoldDB" id="A0AA39QS15"/>
<comment type="similarity">
    <text evidence="2">Belongs to the metallo-dependent hydrolases superfamily. Adenosine and AMP deaminases family.</text>
</comment>
<dbReference type="GO" id="GO:0009117">
    <property type="term" value="P:nucleotide metabolic process"/>
    <property type="evidence" value="ECO:0007669"/>
    <property type="project" value="UniProtKB-KW"/>
</dbReference>
<evidence type="ECO:0000256" key="5">
    <source>
        <dbReference type="ARBA" id="ARBA00022833"/>
    </source>
</evidence>
<dbReference type="InterPro" id="IPR001365">
    <property type="entry name" value="A_deaminase_dom"/>
</dbReference>
<dbReference type="PANTHER" id="PTHR11409:SF42">
    <property type="entry name" value="ADENOSINE DEAMINASE-LIKE PROTEIN"/>
    <property type="match status" value="1"/>
</dbReference>
<comment type="caution">
    <text evidence="9">The sequence shown here is derived from an EMBL/GenBank/DDBJ whole genome shotgun (WGS) entry which is preliminary data.</text>
</comment>
<evidence type="ECO:0000313" key="9">
    <source>
        <dbReference type="EMBL" id="KAK0507005.1"/>
    </source>
</evidence>
<dbReference type="GO" id="GO:0046103">
    <property type="term" value="P:inosine biosynthetic process"/>
    <property type="evidence" value="ECO:0007669"/>
    <property type="project" value="TreeGrafter"/>
</dbReference>
<evidence type="ECO:0000256" key="7">
    <source>
        <dbReference type="ARBA" id="ARBA00048787"/>
    </source>
</evidence>
<dbReference type="Gene3D" id="3.20.20.140">
    <property type="entry name" value="Metal-dependent hydrolases"/>
    <property type="match status" value="1"/>
</dbReference>
<evidence type="ECO:0000259" key="8">
    <source>
        <dbReference type="Pfam" id="PF00962"/>
    </source>
</evidence>
<protein>
    <recommendedName>
        <fullName evidence="8">Adenosine deaminase domain-containing protein</fullName>
    </recommendedName>
</protein>
<dbReference type="InterPro" id="IPR032466">
    <property type="entry name" value="Metal_Hydrolase"/>
</dbReference>
<keyword evidence="6" id="KW-0546">Nucleotide metabolism</keyword>
<dbReference type="EMBL" id="JAFEKC020000025">
    <property type="protein sequence ID" value="KAK0507005.1"/>
    <property type="molecule type" value="Genomic_DNA"/>
</dbReference>
<dbReference type="Pfam" id="PF00962">
    <property type="entry name" value="A_deaminase"/>
    <property type="match status" value="1"/>
</dbReference>
<feature type="domain" description="Adenosine deaminase" evidence="8">
    <location>
        <begin position="14"/>
        <end position="334"/>
    </location>
</feature>
<evidence type="ECO:0000256" key="6">
    <source>
        <dbReference type="ARBA" id="ARBA00023080"/>
    </source>
</evidence>
<evidence type="ECO:0000256" key="3">
    <source>
        <dbReference type="ARBA" id="ARBA00022723"/>
    </source>
</evidence>
<comment type="cofactor">
    <cofactor evidence="1">
        <name>Zn(2+)</name>
        <dbReference type="ChEBI" id="CHEBI:29105"/>
    </cofactor>
</comment>
<dbReference type="SUPFAM" id="SSF51556">
    <property type="entry name" value="Metallo-dependent hydrolases"/>
    <property type="match status" value="1"/>
</dbReference>
<evidence type="ECO:0000256" key="2">
    <source>
        <dbReference type="ARBA" id="ARBA00006676"/>
    </source>
</evidence>
<dbReference type="Proteomes" id="UP001166286">
    <property type="component" value="Unassembled WGS sequence"/>
</dbReference>
<dbReference type="GO" id="GO:0006154">
    <property type="term" value="P:adenosine catabolic process"/>
    <property type="evidence" value="ECO:0007669"/>
    <property type="project" value="TreeGrafter"/>
</dbReference>
<dbReference type="GO" id="GO:0046872">
    <property type="term" value="F:metal ion binding"/>
    <property type="evidence" value="ECO:0007669"/>
    <property type="project" value="UniProtKB-KW"/>
</dbReference>
<evidence type="ECO:0000313" key="10">
    <source>
        <dbReference type="Proteomes" id="UP001166286"/>
    </source>
</evidence>